<dbReference type="GO" id="GO:0008203">
    <property type="term" value="P:cholesterol metabolic process"/>
    <property type="evidence" value="ECO:0007669"/>
    <property type="project" value="UniProtKB-KW"/>
</dbReference>
<proteinExistence type="inferred from homology"/>
<dbReference type="GO" id="GO:0050660">
    <property type="term" value="F:flavin adenine dinucleotide binding"/>
    <property type="evidence" value="ECO:0007669"/>
    <property type="project" value="InterPro"/>
</dbReference>
<dbReference type="SUPFAM" id="SSF51905">
    <property type="entry name" value="FAD/NAD(P)-binding domain"/>
    <property type="match status" value="1"/>
</dbReference>
<keyword evidence="9" id="KW-0753">Steroid metabolism</keyword>
<comment type="pathway">
    <text evidence="12">Steroid metabolism; cholesterol degradation.</text>
</comment>
<dbReference type="RefSeq" id="WP_139240141.1">
    <property type="nucleotide sequence ID" value="NZ_FQUS01000001.1"/>
</dbReference>
<evidence type="ECO:0000256" key="14">
    <source>
        <dbReference type="ARBA" id="ARBA00049744"/>
    </source>
</evidence>
<evidence type="ECO:0000259" key="17">
    <source>
        <dbReference type="Pfam" id="PF05199"/>
    </source>
</evidence>
<keyword evidence="6" id="KW-0560">Oxidoreductase</keyword>
<dbReference type="InterPro" id="IPR036188">
    <property type="entry name" value="FAD/NAD-bd_sf"/>
</dbReference>
<dbReference type="GO" id="GO:0016995">
    <property type="term" value="F:cholesterol oxidase activity"/>
    <property type="evidence" value="ECO:0007669"/>
    <property type="project" value="UniProtKB-EC"/>
</dbReference>
<feature type="domain" description="Glucose-methanol-choline oxidoreductase N-terminal" evidence="16">
    <location>
        <begin position="42"/>
        <end position="287"/>
    </location>
</feature>
<dbReference type="PANTHER" id="PTHR47470:SF1">
    <property type="entry name" value="FAD-DEPENDENT OXIDOREDUCTASE 2 FAD BINDING DOMAIN-CONTAINING PROTEIN"/>
    <property type="match status" value="1"/>
</dbReference>
<dbReference type="AlphaFoldDB" id="A0A1M4THK0"/>
<dbReference type="Proteomes" id="UP000184041">
    <property type="component" value="Unassembled WGS sequence"/>
</dbReference>
<dbReference type="Gene3D" id="3.50.50.60">
    <property type="entry name" value="FAD/NAD(P)-binding domain"/>
    <property type="match status" value="3"/>
</dbReference>
<dbReference type="EMBL" id="FQUS01000001">
    <property type="protein sequence ID" value="SHE43940.1"/>
    <property type="molecule type" value="Genomic_DNA"/>
</dbReference>
<accession>A0A1M4THK0</accession>
<name>A0A1M4THK0_9BACT</name>
<evidence type="ECO:0000256" key="8">
    <source>
        <dbReference type="ARBA" id="ARBA00023166"/>
    </source>
</evidence>
<keyword evidence="3" id="KW-0153">Cholesterol metabolism</keyword>
<dbReference type="PANTHER" id="PTHR47470">
    <property type="entry name" value="CHOLESTEROL OXIDASE"/>
    <property type="match status" value="1"/>
</dbReference>
<dbReference type="Pfam" id="PF00732">
    <property type="entry name" value="GMC_oxred_N"/>
    <property type="match status" value="1"/>
</dbReference>
<keyword evidence="8" id="KW-1207">Sterol metabolism</keyword>
<evidence type="ECO:0000259" key="16">
    <source>
        <dbReference type="Pfam" id="PF00732"/>
    </source>
</evidence>
<evidence type="ECO:0000256" key="15">
    <source>
        <dbReference type="ARBA" id="ARBA00049778"/>
    </source>
</evidence>
<evidence type="ECO:0000256" key="11">
    <source>
        <dbReference type="ARBA" id="ARBA00038856"/>
    </source>
</evidence>
<dbReference type="GO" id="GO:0004769">
    <property type="term" value="F:steroid Delta-isomerase activity"/>
    <property type="evidence" value="ECO:0007669"/>
    <property type="project" value="UniProtKB-EC"/>
</dbReference>
<feature type="domain" description="Glucose-methanol-choline oxidoreductase C-terminal" evidence="17">
    <location>
        <begin position="478"/>
        <end position="549"/>
    </location>
</feature>
<sequence length="577" mass="64201">MERLSLPVEQMKEHYRVVVVGSGYGGSISASRMARAGQSVCLLEKGKELHPGEYPDREAEATKEMQMDLEGKHVGPETGLYDFRFNEDINVFQGCGLGGTSLVNANVSLPPKDWVMASEEWPSALQADRKTLDECFRLAKNMLKPTPYPGDWRTPAKLKAMESASGNWEKGAFYRPPINVNFEQGENHAGVFQNACNGCGDCVTGCNYAAKNTTLMNYLPDARNHGAEIFTEAAVDRIERHREQWVVRYKIMNAGGKKFGESTNFVTADIVILAAGTLGTTEILLRSKENGLEMSDMLGQRFTGNGDFLGFGYNNDVDANAIGMGHKEPDKDRPVGPCITGIIDLREDKYTHSKKSEGMVIEEGVIPGALSAFVPWMLAFSSKFIGRDTDRGFTDFFRELWRKLRSLLGGAYRGATRNTMTYLVMTHDDGKGECFLKNDRIRITWDDVGKQSIFQKVSRNLEKVTQRLGGTYIKNPTWNKLFKHRLTTVHPLGGVIMGEDATEGVVNHKGQVFDNTNGTQAYKGLYVSDGSVIPRTLGVNPLLTISALAERNCKYMADDYGWTIDYSTNNISDHREH</sequence>
<evidence type="ECO:0000256" key="7">
    <source>
        <dbReference type="ARBA" id="ARBA00023098"/>
    </source>
</evidence>
<dbReference type="InterPro" id="IPR052542">
    <property type="entry name" value="Cholesterol_Oxidase"/>
</dbReference>
<keyword evidence="19" id="KW-1185">Reference proteome</keyword>
<gene>
    <name evidence="18" type="ORF">SAMN05443144_101296</name>
</gene>
<keyword evidence="10" id="KW-0413">Isomerase</keyword>
<dbReference type="InterPro" id="IPR007867">
    <property type="entry name" value="GMC_OxRtase_C"/>
</dbReference>
<keyword evidence="7" id="KW-0443">Lipid metabolism</keyword>
<evidence type="ECO:0000256" key="2">
    <source>
        <dbReference type="ARBA" id="ARBA00010790"/>
    </source>
</evidence>
<dbReference type="Pfam" id="PF05199">
    <property type="entry name" value="GMC_oxred_C"/>
    <property type="match status" value="1"/>
</dbReference>
<evidence type="ECO:0000256" key="10">
    <source>
        <dbReference type="ARBA" id="ARBA00023235"/>
    </source>
</evidence>
<dbReference type="STRING" id="1194090.SAMN05443144_101296"/>
<organism evidence="18 19">
    <name type="scientific">Fodinibius roseus</name>
    <dbReference type="NCBI Taxonomy" id="1194090"/>
    <lineage>
        <taxon>Bacteria</taxon>
        <taxon>Pseudomonadati</taxon>
        <taxon>Balneolota</taxon>
        <taxon>Balneolia</taxon>
        <taxon>Balneolales</taxon>
        <taxon>Balneolaceae</taxon>
        <taxon>Fodinibius</taxon>
    </lineage>
</organism>
<dbReference type="InterPro" id="IPR000172">
    <property type="entry name" value="GMC_OxRdtase_N"/>
</dbReference>
<keyword evidence="4" id="KW-0285">Flavoprotein</keyword>
<dbReference type="OrthoDB" id="1154541at2"/>
<protein>
    <recommendedName>
        <fullName evidence="14">Cholesterol oxidase</fullName>
        <ecNumber evidence="13">1.1.3.6</ecNumber>
        <ecNumber evidence="11">5.3.3.1</ecNumber>
    </recommendedName>
    <alternativeName>
        <fullName evidence="15">Cholesterol isomerase</fullName>
    </alternativeName>
</protein>
<evidence type="ECO:0000256" key="6">
    <source>
        <dbReference type="ARBA" id="ARBA00023002"/>
    </source>
</evidence>
<evidence type="ECO:0000256" key="4">
    <source>
        <dbReference type="ARBA" id="ARBA00022630"/>
    </source>
</evidence>
<evidence type="ECO:0000256" key="13">
    <source>
        <dbReference type="ARBA" id="ARBA00049723"/>
    </source>
</evidence>
<dbReference type="EC" id="5.3.3.1" evidence="11"/>
<reference evidence="18 19" key="1">
    <citation type="submission" date="2016-11" db="EMBL/GenBank/DDBJ databases">
        <authorList>
            <person name="Jaros S."/>
            <person name="Januszkiewicz K."/>
            <person name="Wedrychowicz H."/>
        </authorList>
    </citation>
    <scope>NUCLEOTIDE SEQUENCE [LARGE SCALE GENOMIC DNA]</scope>
    <source>
        <strain evidence="18 19">DSM 21986</strain>
    </source>
</reference>
<comment type="cofactor">
    <cofactor evidence="1">
        <name>FAD</name>
        <dbReference type="ChEBI" id="CHEBI:57692"/>
    </cofactor>
</comment>
<comment type="similarity">
    <text evidence="2">Belongs to the GMC oxidoreductase family.</text>
</comment>
<evidence type="ECO:0000256" key="1">
    <source>
        <dbReference type="ARBA" id="ARBA00001974"/>
    </source>
</evidence>
<evidence type="ECO:0000256" key="3">
    <source>
        <dbReference type="ARBA" id="ARBA00022548"/>
    </source>
</evidence>
<keyword evidence="5" id="KW-0274">FAD</keyword>
<evidence type="ECO:0000256" key="5">
    <source>
        <dbReference type="ARBA" id="ARBA00022827"/>
    </source>
</evidence>
<evidence type="ECO:0000256" key="12">
    <source>
        <dbReference type="ARBA" id="ARBA00049645"/>
    </source>
</evidence>
<evidence type="ECO:0000256" key="9">
    <source>
        <dbReference type="ARBA" id="ARBA00023221"/>
    </source>
</evidence>
<evidence type="ECO:0000313" key="19">
    <source>
        <dbReference type="Proteomes" id="UP000184041"/>
    </source>
</evidence>
<dbReference type="EC" id="1.1.3.6" evidence="13"/>
<evidence type="ECO:0000313" key="18">
    <source>
        <dbReference type="EMBL" id="SHE43940.1"/>
    </source>
</evidence>